<dbReference type="Proteomes" id="UP000010953">
    <property type="component" value="Unassembled WGS sequence"/>
</dbReference>
<protein>
    <submittedName>
        <fullName evidence="1">Uncharacterized protein</fullName>
    </submittedName>
</protein>
<evidence type="ECO:0000313" key="1">
    <source>
        <dbReference type="EMBL" id="EMS33838.1"/>
    </source>
</evidence>
<sequence length="94" mass="10966">MIDYEFNDGNQIFFDRDQIDYIPVLNQGEIYEISSGTCPLYFKDGYVSCNETYPLENDIEVIYIGDDASNCIDPIGRVGRERKAYEIFEFVRIL</sequence>
<reference evidence="1" key="1">
    <citation type="submission" date="2013-01" db="EMBL/GenBank/DDBJ databases">
        <title>Genome assembly of Mariniradius saccharolyticus AK6.</title>
        <authorList>
            <person name="Vaidya B."/>
            <person name="Khatri I."/>
            <person name="Tanuku N.R.S."/>
            <person name="Subramanian S."/>
            <person name="Pinnaka A."/>
        </authorList>
    </citation>
    <scope>NUCLEOTIDE SEQUENCE [LARGE SCALE GENOMIC DNA]</scope>
    <source>
        <strain evidence="1">AK6</strain>
    </source>
</reference>
<name>M7XH28_9BACT</name>
<dbReference type="AlphaFoldDB" id="M7XH28"/>
<evidence type="ECO:0000313" key="2">
    <source>
        <dbReference type="Proteomes" id="UP000010953"/>
    </source>
</evidence>
<proteinExistence type="predicted"/>
<keyword evidence="2" id="KW-1185">Reference proteome</keyword>
<dbReference type="InParanoid" id="M7XH28"/>
<organism evidence="1 2">
    <name type="scientific">Mariniradius saccharolyticus AK6</name>
    <dbReference type="NCBI Taxonomy" id="1239962"/>
    <lineage>
        <taxon>Bacteria</taxon>
        <taxon>Pseudomonadati</taxon>
        <taxon>Bacteroidota</taxon>
        <taxon>Cytophagia</taxon>
        <taxon>Cytophagales</taxon>
        <taxon>Cyclobacteriaceae</taxon>
        <taxon>Mariniradius</taxon>
    </lineage>
</organism>
<accession>M7XH28</accession>
<gene>
    <name evidence="1" type="ORF">C943_04157</name>
</gene>
<dbReference type="EMBL" id="AMZY02000008">
    <property type="protein sequence ID" value="EMS33838.1"/>
    <property type="molecule type" value="Genomic_DNA"/>
</dbReference>
<comment type="caution">
    <text evidence="1">The sequence shown here is derived from an EMBL/GenBank/DDBJ whole genome shotgun (WGS) entry which is preliminary data.</text>
</comment>